<feature type="compositionally biased region" description="Acidic residues" evidence="1">
    <location>
        <begin position="299"/>
        <end position="309"/>
    </location>
</feature>
<gene>
    <name evidence="2" type="ORF">NEMBOFW57_003765</name>
</gene>
<comment type="caution">
    <text evidence="2">The sequence shown here is derived from an EMBL/GenBank/DDBJ whole genome shotgun (WGS) entry which is preliminary data.</text>
</comment>
<dbReference type="InterPro" id="IPR002745">
    <property type="entry name" value="Ptrans_KptA/Tpt1"/>
</dbReference>
<name>A0AAD4FAI6_9PEZI</name>
<evidence type="ECO:0000313" key="2">
    <source>
        <dbReference type="EMBL" id="KAG7293708.1"/>
    </source>
</evidence>
<proteinExistence type="predicted"/>
<dbReference type="GO" id="GO:0016740">
    <property type="term" value="F:transferase activity"/>
    <property type="evidence" value="ECO:0007669"/>
    <property type="project" value="InterPro"/>
</dbReference>
<keyword evidence="3" id="KW-1185">Reference proteome</keyword>
<sequence length="309" mass="33339">MAATVAVPLSAIHGELGGVLPPSALTQHSPRHGRSRAMSMKGKGGRQRGYSVVEERDVTVAKALMFVVKRAIQKDEAEEGDDGEYLLADPEGWISVADVRIVATATKTRFDLRTTPKTEGKSDDPVSWQISRVTNKEPITSPVPVGDKLTGESPDLPEFAIYETSYQRYPLLLALGAITRAPGGSQYRTFVPVTVDVGGHESRQNPGTGEAAEVSIWIPLRAALQAEPEITWQRSENGMIITADDVPKSLWQKAVARRPELGTLFEDGEVRKEIPASLRGKGAKGKARKGKGALKREGSEDDSGSASEE</sequence>
<organism evidence="2 3">
    <name type="scientific">Staphylotrichum longicolle</name>
    <dbReference type="NCBI Taxonomy" id="669026"/>
    <lineage>
        <taxon>Eukaryota</taxon>
        <taxon>Fungi</taxon>
        <taxon>Dikarya</taxon>
        <taxon>Ascomycota</taxon>
        <taxon>Pezizomycotina</taxon>
        <taxon>Sordariomycetes</taxon>
        <taxon>Sordariomycetidae</taxon>
        <taxon>Sordariales</taxon>
        <taxon>Chaetomiaceae</taxon>
        <taxon>Staphylotrichum</taxon>
    </lineage>
</organism>
<feature type="compositionally biased region" description="Basic residues" evidence="1">
    <location>
        <begin position="281"/>
        <end position="293"/>
    </location>
</feature>
<evidence type="ECO:0000313" key="3">
    <source>
        <dbReference type="Proteomes" id="UP001197093"/>
    </source>
</evidence>
<dbReference type="Pfam" id="PF01885">
    <property type="entry name" value="PTS_2-RNA"/>
    <property type="match status" value="1"/>
</dbReference>
<dbReference type="AlphaFoldDB" id="A0AAD4FAI6"/>
<dbReference type="Proteomes" id="UP001197093">
    <property type="component" value="Unassembled WGS sequence"/>
</dbReference>
<feature type="region of interest" description="Disordered" evidence="1">
    <location>
        <begin position="276"/>
        <end position="309"/>
    </location>
</feature>
<feature type="region of interest" description="Disordered" evidence="1">
    <location>
        <begin position="18"/>
        <end position="51"/>
    </location>
</feature>
<reference evidence="2" key="1">
    <citation type="submission" date="2023-02" db="EMBL/GenBank/DDBJ databases">
        <authorList>
            <person name="Palmer J.M."/>
        </authorList>
    </citation>
    <scope>NUCLEOTIDE SEQUENCE</scope>
    <source>
        <strain evidence="2">FW57</strain>
    </source>
</reference>
<evidence type="ECO:0000256" key="1">
    <source>
        <dbReference type="SAM" id="MobiDB-lite"/>
    </source>
</evidence>
<dbReference type="EMBL" id="JAHCVI010000001">
    <property type="protein sequence ID" value="KAG7293708.1"/>
    <property type="molecule type" value="Genomic_DNA"/>
</dbReference>
<protein>
    <submittedName>
        <fullName evidence="2">Uncharacterized protein</fullName>
    </submittedName>
</protein>
<accession>A0AAD4FAI6</accession>